<dbReference type="OrthoDB" id="9787435at2"/>
<dbReference type="SUPFAM" id="SSF51735">
    <property type="entry name" value="NAD(P)-binding Rossmann-fold domains"/>
    <property type="match status" value="1"/>
</dbReference>
<feature type="domain" description="Enoyl reductase (ER)" evidence="2">
    <location>
        <begin position="16"/>
        <end position="328"/>
    </location>
</feature>
<protein>
    <submittedName>
        <fullName evidence="3">Quinone oxidoreductase</fullName>
        <ecNumber evidence="3">1.6.5.5</ecNumber>
    </submittedName>
</protein>
<reference evidence="3 4" key="1">
    <citation type="journal article" date="2015" name="Stand. Genomic Sci.">
        <title>Complete genome sequence and description of Salinispira pacifica gen. nov., sp. nov., a novel spirochaete isolated form a hypersaline microbial mat.</title>
        <authorList>
            <person name="Ben Hania W."/>
            <person name="Joseph M."/>
            <person name="Schumann P."/>
            <person name="Bunk B."/>
            <person name="Fiebig A."/>
            <person name="Sproer C."/>
            <person name="Klenk H.P."/>
            <person name="Fardeau M.L."/>
            <person name="Spring S."/>
        </authorList>
    </citation>
    <scope>NUCLEOTIDE SEQUENCE [LARGE SCALE GENOMIC DNA]</scope>
    <source>
        <strain evidence="3 4">L21-RPul-D2</strain>
    </source>
</reference>
<keyword evidence="4" id="KW-1185">Reference proteome</keyword>
<gene>
    <name evidence="3" type="ORF">L21SP2_3247</name>
</gene>
<sequence>MNAKNGNFRMMVNSYGGPEVLTLQEQEPPAPGPGEVLVRLSFAGVNPVDGYRRSGSQGYTPDLPFCPGFEGAGHIEAVGPRCSDQLEAGLNIGDPVYVAWSGTGTYAGWCIADCSQVFPVPRGMELSRAAGLFVNYFTAYRALVFRGSVLPTDRVFIHGGSGGVGMAAIQWCGFLGNEVWATAGSSEGLELLRQQGVEHRFNHGREGYGEEIRSQRPEGFDLILEMRADINLDRDLDLLAPGGRVMIIGSRGETSLVPRKTMGKELDIRGVVLMGNSPDANRSIHRSIEKGCASEDILPVIQQIYPLSEAAQAHREMEEHKALGKRILDCRPV</sequence>
<dbReference type="EC" id="1.6.5.5" evidence="3"/>
<dbReference type="GO" id="GO:0003730">
    <property type="term" value="F:mRNA 3'-UTR binding"/>
    <property type="evidence" value="ECO:0007669"/>
    <property type="project" value="TreeGrafter"/>
</dbReference>
<dbReference type="SUPFAM" id="SSF50129">
    <property type="entry name" value="GroES-like"/>
    <property type="match status" value="1"/>
</dbReference>
<dbReference type="HOGENOM" id="CLU_026673_3_4_12"/>
<dbReference type="EMBL" id="CP006939">
    <property type="protein sequence ID" value="AHC16587.1"/>
    <property type="molecule type" value="Genomic_DNA"/>
</dbReference>
<dbReference type="PANTHER" id="PTHR44154">
    <property type="entry name" value="QUINONE OXIDOREDUCTASE"/>
    <property type="match status" value="1"/>
</dbReference>
<dbReference type="SMART" id="SM00829">
    <property type="entry name" value="PKS_ER"/>
    <property type="match status" value="1"/>
</dbReference>
<dbReference type="KEGG" id="slr:L21SP2_3247"/>
<dbReference type="eggNOG" id="COG0604">
    <property type="taxonomic scope" value="Bacteria"/>
</dbReference>
<proteinExistence type="predicted"/>
<dbReference type="InterPro" id="IPR013154">
    <property type="entry name" value="ADH-like_N"/>
</dbReference>
<evidence type="ECO:0000259" key="2">
    <source>
        <dbReference type="SMART" id="SM00829"/>
    </source>
</evidence>
<dbReference type="Pfam" id="PF00107">
    <property type="entry name" value="ADH_zinc_N"/>
    <property type="match status" value="1"/>
</dbReference>
<dbReference type="InterPro" id="IPR011032">
    <property type="entry name" value="GroES-like_sf"/>
</dbReference>
<dbReference type="Proteomes" id="UP000018680">
    <property type="component" value="Chromosome"/>
</dbReference>
<dbReference type="InterPro" id="IPR020843">
    <property type="entry name" value="ER"/>
</dbReference>
<dbReference type="Gene3D" id="3.40.50.720">
    <property type="entry name" value="NAD(P)-binding Rossmann-like Domain"/>
    <property type="match status" value="1"/>
</dbReference>
<dbReference type="CDD" id="cd08253">
    <property type="entry name" value="zeta_crystallin"/>
    <property type="match status" value="1"/>
</dbReference>
<organism evidence="3 4">
    <name type="scientific">Salinispira pacifica</name>
    <dbReference type="NCBI Taxonomy" id="1307761"/>
    <lineage>
        <taxon>Bacteria</taxon>
        <taxon>Pseudomonadati</taxon>
        <taxon>Spirochaetota</taxon>
        <taxon>Spirochaetia</taxon>
        <taxon>Spirochaetales</taxon>
        <taxon>Spirochaetaceae</taxon>
        <taxon>Salinispira</taxon>
    </lineage>
</organism>
<evidence type="ECO:0000313" key="3">
    <source>
        <dbReference type="EMBL" id="AHC16587.1"/>
    </source>
</evidence>
<dbReference type="AlphaFoldDB" id="V5WL93"/>
<dbReference type="RefSeq" id="WP_024269480.1">
    <property type="nucleotide sequence ID" value="NC_023035.1"/>
</dbReference>
<keyword evidence="1" id="KW-0521">NADP</keyword>
<name>V5WL93_9SPIO</name>
<dbReference type="InterPro" id="IPR013149">
    <property type="entry name" value="ADH-like_C"/>
</dbReference>
<dbReference type="InterPro" id="IPR036291">
    <property type="entry name" value="NAD(P)-bd_dom_sf"/>
</dbReference>
<dbReference type="GO" id="GO:0005829">
    <property type="term" value="C:cytosol"/>
    <property type="evidence" value="ECO:0007669"/>
    <property type="project" value="TreeGrafter"/>
</dbReference>
<evidence type="ECO:0000256" key="1">
    <source>
        <dbReference type="ARBA" id="ARBA00022857"/>
    </source>
</evidence>
<dbReference type="Pfam" id="PF08240">
    <property type="entry name" value="ADH_N"/>
    <property type="match status" value="1"/>
</dbReference>
<dbReference type="GO" id="GO:0003960">
    <property type="term" value="F:quinone reductase (NADPH) activity"/>
    <property type="evidence" value="ECO:0007669"/>
    <property type="project" value="UniProtKB-EC"/>
</dbReference>
<dbReference type="FunFam" id="3.40.50.720:FF:000244">
    <property type="entry name" value="quinone oxidoreductase"/>
    <property type="match status" value="1"/>
</dbReference>
<dbReference type="Gene3D" id="3.90.180.10">
    <property type="entry name" value="Medium-chain alcohol dehydrogenases, catalytic domain"/>
    <property type="match status" value="1"/>
</dbReference>
<accession>V5WL93</accession>
<dbReference type="PANTHER" id="PTHR44154:SF1">
    <property type="entry name" value="QUINONE OXIDOREDUCTASE"/>
    <property type="match status" value="1"/>
</dbReference>
<evidence type="ECO:0000313" key="4">
    <source>
        <dbReference type="Proteomes" id="UP000018680"/>
    </source>
</evidence>
<dbReference type="GO" id="GO:0070402">
    <property type="term" value="F:NADPH binding"/>
    <property type="evidence" value="ECO:0007669"/>
    <property type="project" value="TreeGrafter"/>
</dbReference>
<dbReference type="InterPro" id="IPR051603">
    <property type="entry name" value="Zinc-ADH_QOR/CCCR"/>
</dbReference>
<keyword evidence="3" id="KW-0560">Oxidoreductase</keyword>
<dbReference type="STRING" id="1307761.L21SP2_3247"/>